<keyword evidence="1" id="KW-0472">Membrane</keyword>
<dbReference type="EMBL" id="MPTB01000048">
    <property type="protein sequence ID" value="OMD41057.1"/>
    <property type="molecule type" value="Genomic_DNA"/>
</dbReference>
<comment type="caution">
    <text evidence="2">The sequence shown here is derived from an EMBL/GenBank/DDBJ whole genome shotgun (WGS) entry which is preliminary data.</text>
</comment>
<dbReference type="RefSeq" id="WP_076113742.1">
    <property type="nucleotide sequence ID" value="NZ_MPTB01000048.1"/>
</dbReference>
<sequence>MNKKHEQTFGLLFAVSSLIALVARLMPSNGSNLLDFIQGLLTGMGIAGMIASLIIFGRHSKRAH</sequence>
<dbReference type="Proteomes" id="UP000187412">
    <property type="component" value="Unassembled WGS sequence"/>
</dbReference>
<name>A0ABX3GZ87_PAEBO</name>
<accession>A0ABX3GZ87</accession>
<evidence type="ECO:0000313" key="3">
    <source>
        <dbReference type="Proteomes" id="UP000187412"/>
    </source>
</evidence>
<feature type="transmembrane region" description="Helical" evidence="1">
    <location>
        <begin position="36"/>
        <end position="56"/>
    </location>
</feature>
<keyword evidence="1" id="KW-1133">Transmembrane helix</keyword>
<evidence type="ECO:0000313" key="2">
    <source>
        <dbReference type="EMBL" id="OMD41057.1"/>
    </source>
</evidence>
<organism evidence="2 3">
    <name type="scientific">Paenibacillus borealis</name>
    <dbReference type="NCBI Taxonomy" id="160799"/>
    <lineage>
        <taxon>Bacteria</taxon>
        <taxon>Bacillati</taxon>
        <taxon>Bacillota</taxon>
        <taxon>Bacilli</taxon>
        <taxon>Bacillales</taxon>
        <taxon>Paenibacillaceae</taxon>
        <taxon>Paenibacillus</taxon>
    </lineage>
</organism>
<gene>
    <name evidence="2" type="ORF">BSK56_28100</name>
</gene>
<evidence type="ECO:0000256" key="1">
    <source>
        <dbReference type="SAM" id="Phobius"/>
    </source>
</evidence>
<proteinExistence type="predicted"/>
<reference evidence="2 3" key="1">
    <citation type="submission" date="2016-10" db="EMBL/GenBank/DDBJ databases">
        <title>Paenibacillus species isolates.</title>
        <authorList>
            <person name="Beno S.M."/>
        </authorList>
    </citation>
    <scope>NUCLEOTIDE SEQUENCE [LARGE SCALE GENOMIC DNA]</scope>
    <source>
        <strain evidence="2 3">FSL H7-0744</strain>
    </source>
</reference>
<protein>
    <submittedName>
        <fullName evidence="2">Uncharacterized protein</fullName>
    </submittedName>
</protein>
<keyword evidence="3" id="KW-1185">Reference proteome</keyword>
<keyword evidence="1" id="KW-0812">Transmembrane</keyword>